<dbReference type="GO" id="GO:0008270">
    <property type="term" value="F:zinc ion binding"/>
    <property type="evidence" value="ECO:0007669"/>
    <property type="project" value="UniProtKB-KW"/>
</dbReference>
<keyword evidence="5" id="KW-0479">Metal-binding</keyword>
<dbReference type="PANTHER" id="PTHR10694:SF33">
    <property type="entry name" value="LYSINE-SPECIFIC DEMETHYLASE 5"/>
    <property type="match status" value="1"/>
</dbReference>
<evidence type="ECO:0000256" key="4">
    <source>
        <dbReference type="ARBA" id="ARBA00012902"/>
    </source>
</evidence>
<evidence type="ECO:0000256" key="11">
    <source>
        <dbReference type="ARBA" id="ARBA00023004"/>
    </source>
</evidence>
<dbReference type="SMART" id="SM00501">
    <property type="entry name" value="BRIGHT"/>
    <property type="match status" value="1"/>
</dbReference>
<dbReference type="GO" id="GO:0006355">
    <property type="term" value="P:regulation of DNA-templated transcription"/>
    <property type="evidence" value="ECO:0007669"/>
    <property type="project" value="TreeGrafter"/>
</dbReference>
<comment type="subcellular location">
    <subcellularLocation>
        <location evidence="2">Nucleus</location>
    </subcellularLocation>
</comment>
<reference evidence="20" key="1">
    <citation type="submission" date="2019-07" db="EMBL/GenBank/DDBJ databases">
        <title>Annotation for the trematode Paragonimus miyazaki's.</title>
        <authorList>
            <person name="Choi Y.-J."/>
        </authorList>
    </citation>
    <scope>NUCLEOTIDE SEQUENCE</scope>
    <source>
        <strain evidence="20">Japan</strain>
    </source>
</reference>
<name>A0A8S9YZM4_9TREM</name>
<dbReference type="CDD" id="cd16100">
    <property type="entry name" value="ARID"/>
    <property type="match status" value="1"/>
</dbReference>
<accession>A0A8S9YZM4</accession>
<evidence type="ECO:0000256" key="7">
    <source>
        <dbReference type="ARBA" id="ARBA00022833"/>
    </source>
</evidence>
<evidence type="ECO:0000256" key="1">
    <source>
        <dbReference type="ARBA" id="ARBA00001954"/>
    </source>
</evidence>
<dbReference type="InterPro" id="IPR048615">
    <property type="entry name" value="KDM5_C-hel"/>
</dbReference>
<dbReference type="InterPro" id="IPR001606">
    <property type="entry name" value="ARID_dom"/>
</dbReference>
<evidence type="ECO:0000259" key="18">
    <source>
        <dbReference type="PROSITE" id="PS51183"/>
    </source>
</evidence>
<evidence type="ECO:0000256" key="14">
    <source>
        <dbReference type="PROSITE-ProRule" id="PRU00146"/>
    </source>
</evidence>
<dbReference type="InterPro" id="IPR019786">
    <property type="entry name" value="Zinc_finger_PHD-type_CS"/>
</dbReference>
<dbReference type="InterPro" id="IPR003349">
    <property type="entry name" value="JmjN"/>
</dbReference>
<dbReference type="InterPro" id="IPR013083">
    <property type="entry name" value="Znf_RING/FYVE/PHD"/>
</dbReference>
<feature type="domain" description="PHD-type" evidence="16">
    <location>
        <begin position="243"/>
        <end position="295"/>
    </location>
</feature>
<dbReference type="Pfam" id="PF01388">
    <property type="entry name" value="ARID"/>
    <property type="match status" value="1"/>
</dbReference>
<comment type="catalytic activity">
    <reaction evidence="13">
        <text>N(6),N(6),N(6)-trimethyl-L-lysyl(4)-[histone H3] + 3 2-oxoglutarate + 3 O2 = L-lysyl(4)-[histone H3] + 3 formaldehyde + 3 succinate + 3 CO2</text>
        <dbReference type="Rhea" id="RHEA:60208"/>
        <dbReference type="Rhea" id="RHEA-COMP:15537"/>
        <dbReference type="Rhea" id="RHEA-COMP:15547"/>
        <dbReference type="ChEBI" id="CHEBI:15379"/>
        <dbReference type="ChEBI" id="CHEBI:16526"/>
        <dbReference type="ChEBI" id="CHEBI:16810"/>
        <dbReference type="ChEBI" id="CHEBI:16842"/>
        <dbReference type="ChEBI" id="CHEBI:29969"/>
        <dbReference type="ChEBI" id="CHEBI:30031"/>
        <dbReference type="ChEBI" id="CHEBI:61961"/>
        <dbReference type="EC" id="1.14.11.67"/>
    </reaction>
</comment>
<comment type="caution">
    <text evidence="20">The sequence shown here is derived from an EMBL/GenBank/DDBJ whole genome shotgun (WGS) entry which is preliminary data.</text>
</comment>
<dbReference type="Pfam" id="PF02373">
    <property type="entry name" value="JmjC"/>
    <property type="match status" value="1"/>
</dbReference>
<dbReference type="Gene3D" id="2.60.120.650">
    <property type="entry name" value="Cupin"/>
    <property type="match status" value="3"/>
</dbReference>
<gene>
    <name evidence="20" type="ORF">EG68_02666</name>
</gene>
<dbReference type="InterPro" id="IPR003347">
    <property type="entry name" value="JmjC_dom"/>
</dbReference>
<evidence type="ECO:0000256" key="6">
    <source>
        <dbReference type="ARBA" id="ARBA00022771"/>
    </source>
</evidence>
<dbReference type="InterPro" id="IPR036431">
    <property type="entry name" value="ARID_dom_sf"/>
</dbReference>
<keyword evidence="11" id="KW-0408">Iron</keyword>
<dbReference type="InterPro" id="IPR004198">
    <property type="entry name" value="Znf_C5HC2"/>
</dbReference>
<evidence type="ECO:0000256" key="3">
    <source>
        <dbReference type="ARBA" id="ARBA00006801"/>
    </source>
</evidence>
<evidence type="ECO:0000256" key="5">
    <source>
        <dbReference type="ARBA" id="ARBA00022723"/>
    </source>
</evidence>
<dbReference type="GO" id="GO:0003677">
    <property type="term" value="F:DNA binding"/>
    <property type="evidence" value="ECO:0007669"/>
    <property type="project" value="InterPro"/>
</dbReference>
<dbReference type="SMART" id="SM00545">
    <property type="entry name" value="JmjN"/>
    <property type="match status" value="1"/>
</dbReference>
<feature type="domain" description="ARID" evidence="17">
    <location>
        <begin position="78"/>
        <end position="167"/>
    </location>
</feature>
<dbReference type="InterPro" id="IPR019787">
    <property type="entry name" value="Znf_PHD-finger"/>
</dbReference>
<dbReference type="Pfam" id="PF21323">
    <property type="entry name" value="KDM5_C-hel"/>
    <property type="match status" value="1"/>
</dbReference>
<evidence type="ECO:0000256" key="10">
    <source>
        <dbReference type="ARBA" id="ARBA00023002"/>
    </source>
</evidence>
<dbReference type="SUPFAM" id="SSF51197">
    <property type="entry name" value="Clavaminate synthase-like"/>
    <property type="match status" value="1"/>
</dbReference>
<dbReference type="PROSITE" id="PS51184">
    <property type="entry name" value="JMJC"/>
    <property type="match status" value="1"/>
</dbReference>
<dbReference type="Proteomes" id="UP000822476">
    <property type="component" value="Unassembled WGS sequence"/>
</dbReference>
<dbReference type="Pfam" id="PF00628">
    <property type="entry name" value="PHD"/>
    <property type="match status" value="1"/>
</dbReference>
<dbReference type="PROSITE" id="PS01359">
    <property type="entry name" value="ZF_PHD_1"/>
    <property type="match status" value="1"/>
</dbReference>
<dbReference type="EMBL" id="JTDE01000932">
    <property type="protein sequence ID" value="KAF7260014.1"/>
    <property type="molecule type" value="Genomic_DNA"/>
</dbReference>
<evidence type="ECO:0000259" key="17">
    <source>
        <dbReference type="PROSITE" id="PS51011"/>
    </source>
</evidence>
<evidence type="ECO:0000313" key="20">
    <source>
        <dbReference type="EMBL" id="KAF7260014.1"/>
    </source>
</evidence>
<feature type="compositionally biased region" description="Polar residues" evidence="15">
    <location>
        <begin position="1063"/>
        <end position="1074"/>
    </location>
</feature>
<keyword evidence="12" id="KW-0539">Nucleus</keyword>
<dbReference type="CDD" id="cd15543">
    <property type="entry name" value="PHD_RSF1"/>
    <property type="match status" value="1"/>
</dbReference>
<keyword evidence="10" id="KW-0560">Oxidoreductase</keyword>
<dbReference type="EC" id="1.14.11.67" evidence="4"/>
<dbReference type="GO" id="GO:0034647">
    <property type="term" value="F:histone H3K4me/H3K4me2/H3K4me3 demethylase activity"/>
    <property type="evidence" value="ECO:0007669"/>
    <property type="project" value="UniProtKB-EC"/>
</dbReference>
<comment type="similarity">
    <text evidence="3">Belongs to the JARID1 histone demethylase family.</text>
</comment>
<dbReference type="InterPro" id="IPR011011">
    <property type="entry name" value="Znf_FYVE_PHD"/>
</dbReference>
<dbReference type="SMART" id="SM01014">
    <property type="entry name" value="ARID"/>
    <property type="match status" value="1"/>
</dbReference>
<dbReference type="SUPFAM" id="SSF57903">
    <property type="entry name" value="FYVE/PHD zinc finger"/>
    <property type="match status" value="1"/>
</dbReference>
<dbReference type="InterPro" id="IPR001965">
    <property type="entry name" value="Znf_PHD"/>
</dbReference>
<feature type="region of interest" description="Disordered" evidence="15">
    <location>
        <begin position="1055"/>
        <end position="1074"/>
    </location>
</feature>
<evidence type="ECO:0000256" key="15">
    <source>
        <dbReference type="SAM" id="MobiDB-lite"/>
    </source>
</evidence>
<keyword evidence="8" id="KW-0156">Chromatin regulator</keyword>
<keyword evidence="9" id="KW-0223">Dioxygenase</keyword>
<keyword evidence="21" id="KW-1185">Reference proteome</keyword>
<evidence type="ECO:0000256" key="13">
    <source>
        <dbReference type="ARBA" id="ARBA00048734"/>
    </source>
</evidence>
<evidence type="ECO:0000256" key="9">
    <source>
        <dbReference type="ARBA" id="ARBA00022964"/>
    </source>
</evidence>
<dbReference type="GO" id="GO:0005634">
    <property type="term" value="C:nucleus"/>
    <property type="evidence" value="ECO:0007669"/>
    <property type="project" value="UniProtKB-SubCell"/>
</dbReference>
<dbReference type="PANTHER" id="PTHR10694">
    <property type="entry name" value="LYSINE-SPECIFIC DEMETHYLASE"/>
    <property type="match status" value="1"/>
</dbReference>
<dbReference type="SUPFAM" id="SSF46774">
    <property type="entry name" value="ARID-like"/>
    <property type="match status" value="1"/>
</dbReference>
<organism evidence="20 21">
    <name type="scientific">Paragonimus skrjabini miyazakii</name>
    <dbReference type="NCBI Taxonomy" id="59628"/>
    <lineage>
        <taxon>Eukaryota</taxon>
        <taxon>Metazoa</taxon>
        <taxon>Spiralia</taxon>
        <taxon>Lophotrochozoa</taxon>
        <taxon>Platyhelminthes</taxon>
        <taxon>Trematoda</taxon>
        <taxon>Digenea</taxon>
        <taxon>Plagiorchiida</taxon>
        <taxon>Troglotremata</taxon>
        <taxon>Troglotrematidae</taxon>
        <taxon>Paragonimus</taxon>
    </lineage>
</organism>
<sequence>MTGGFTFVPPPEAPVFRPTEEEFDNPLSYIMKIRHIGTKTGICKIIPPKSWNPPFAVNMKEFTFTPRIQRLYELEAQSRIKLNFISRLYKYIRSQGGDKIRVPSIGGRFLDLHALHKQVHDAGGYDKVCKDHLWATVAENLGYHGRFTYSIKVNYEKLLLAFDQIIYSPDHEKEDRPPSERGSYAKRLRTSSASALDTLDLSSNKELRNLRFYGPGPKAAVPSSGRLKSHTSQAEIRSTSIDDFRCRICSRGDDEGNLLVCDTESCQACYHTYCLKPPLRSVPKCQWTCPSCIRALCTQPPDPYGFPQSSKSYALHEFGVMADEFKSNYFGRLCSEVPCSVVEQEFWRILQEYNDDVVVEYGADIHSSSQGSGFPTINRLQNLVGTAQQLEEAKMYATNPWNLNILPLLDRGEPKTWYGVSRLHAEDFERAMWKHAPELFEQAPDLLHHITTNMNPNILQAEGVPVYRTDQYCGEFVVTFPRAYHAGFNQGFNFAEAVNICLPDWLPIGRACVEHYAQMKRHCVFSNNELLCTLAEVAVGKCRPEEVLQLTNPCRDPEKVTSLGTKSGDTTKLFLPAGCSTAGLDISAVAIVHQEFTVLLSEERRLRQLALNLGVAQMERVRFDELSDDVRVCDACLTTLFLSGISCPCAASPVQSLPGRLSPAVSECHVAPNKRRKSNVEGDVGLGNTSCGNAEDDQQHVRRYIVCLHHCDQLCSECIPSSWILKYHYTIEELEDLERSLATCLESFYAWREPLKKLVSTTEPKLKQDQNPQLPVVSVKPESSDLCKEKTVRTDFVMLLSDLRDKICVGRDSCYHTDDVFVEAETILDRAEHLVHVCALVRSTILSTSIDTQPSSASPNLVRFQFRLPATFATPSSTTFVPVLHEIDTNNPRELDVGRLLDACKQLHPLNVMTEPDVQQLDRFLSRLSEWRQSVRKTAACVCRLSLTTATRSLVMHCPITYEDIDCKQMEHLSSDEQVLVLLSRVLMNISEEFPGFAPRLPEWALLSLLNRAVKWLCIYQKQSGENEQSIWTLPQLRQHSSDGENLLSQLNEYGASRKPDSNSRNATPSSNSTLEVTMAPVSRLLQARMHTALGHLSQLIVQVDSLVTILCETLGVPGSFSCSEVQIVLDQFQSLKVNHLVLWDFSGSQDKAADPGANEESLLTGSSASDFKTTINVDSLLKASVPSVEATQPSEPVLRLHAMLADRVRQLLAQHFDRTYEPITSRPQLTQTEVLVALGRLFDSSSPTDVTTSPSTSAEPGFHIDGTLKEDLRQLSTLVSLTNQASRWIHGKFLGESTYDPASDESLISLLIPRFPTETHNANNFEQFMDIYSKSPTYAEKLFDDLARKSQDAIRALLTDALSNGTLCFSCVQQLGPNETSDTSTLLDSSCSFCPLISSLAVSQEDYLELKNLLSQSSVLCTPHAVALSGYIKQIDEWKRSVDTLLRSNTAALDSITTHMDPMLVNRLAEVRGTVACIPSTSNSIRDSLPDYEQSKLFVNQLQTMLGVGLTFSIRLEMECRFLRHLVSVLMPKANLN</sequence>
<evidence type="ECO:0000259" key="16">
    <source>
        <dbReference type="PROSITE" id="PS50016"/>
    </source>
</evidence>
<feature type="domain" description="JmjC" evidence="19">
    <location>
        <begin position="326"/>
        <end position="517"/>
    </location>
</feature>
<evidence type="ECO:0000256" key="12">
    <source>
        <dbReference type="ARBA" id="ARBA00023242"/>
    </source>
</evidence>
<evidence type="ECO:0000256" key="8">
    <source>
        <dbReference type="ARBA" id="ARBA00022853"/>
    </source>
</evidence>
<dbReference type="PROSITE" id="PS50016">
    <property type="entry name" value="ZF_PHD_2"/>
    <property type="match status" value="1"/>
</dbReference>
<comment type="cofactor">
    <cofactor evidence="1">
        <name>Fe(2+)</name>
        <dbReference type="ChEBI" id="CHEBI:29033"/>
    </cofactor>
</comment>
<keyword evidence="6 14" id="KW-0863">Zinc-finger</keyword>
<dbReference type="SMART" id="SM00558">
    <property type="entry name" value="JmjC"/>
    <property type="match status" value="1"/>
</dbReference>
<dbReference type="SMART" id="SM00249">
    <property type="entry name" value="PHD"/>
    <property type="match status" value="1"/>
</dbReference>
<dbReference type="Pfam" id="PF02928">
    <property type="entry name" value="zf-C5HC2"/>
    <property type="match status" value="1"/>
</dbReference>
<dbReference type="PROSITE" id="PS51011">
    <property type="entry name" value="ARID"/>
    <property type="match status" value="1"/>
</dbReference>
<evidence type="ECO:0000256" key="2">
    <source>
        <dbReference type="ARBA" id="ARBA00004123"/>
    </source>
</evidence>
<proteinExistence type="inferred from homology"/>
<keyword evidence="7" id="KW-0862">Zinc</keyword>
<dbReference type="Pfam" id="PF02375">
    <property type="entry name" value="JmjN"/>
    <property type="match status" value="1"/>
</dbReference>
<feature type="domain" description="JmjN" evidence="18">
    <location>
        <begin position="13"/>
        <end position="54"/>
    </location>
</feature>
<dbReference type="GO" id="GO:0000785">
    <property type="term" value="C:chromatin"/>
    <property type="evidence" value="ECO:0007669"/>
    <property type="project" value="TreeGrafter"/>
</dbReference>
<dbReference type="PROSITE" id="PS51183">
    <property type="entry name" value="JMJN"/>
    <property type="match status" value="1"/>
</dbReference>
<dbReference type="OrthoDB" id="1678912at2759"/>
<evidence type="ECO:0000259" key="19">
    <source>
        <dbReference type="PROSITE" id="PS51184"/>
    </source>
</evidence>
<evidence type="ECO:0000313" key="21">
    <source>
        <dbReference type="Proteomes" id="UP000822476"/>
    </source>
</evidence>
<protein>
    <recommendedName>
        <fullName evidence="4">[histone H3]-trimethyl-L-lysine(4) demethylase</fullName>
        <ecNumber evidence="4">1.14.11.67</ecNumber>
    </recommendedName>
</protein>
<dbReference type="Gene3D" id="3.30.40.10">
    <property type="entry name" value="Zinc/RING finger domain, C3HC4 (zinc finger)"/>
    <property type="match status" value="1"/>
</dbReference>